<dbReference type="PROSITE" id="PS51063">
    <property type="entry name" value="HTH_CRP_2"/>
    <property type="match status" value="1"/>
</dbReference>
<dbReference type="SUPFAM" id="SSF51206">
    <property type="entry name" value="cAMP-binding domain-like"/>
    <property type="match status" value="1"/>
</dbReference>
<dbReference type="InterPro" id="IPR050397">
    <property type="entry name" value="Env_Response_Regulators"/>
</dbReference>
<protein>
    <submittedName>
        <fullName evidence="6">Global nitrogen regulator</fullName>
    </submittedName>
</protein>
<evidence type="ECO:0000313" key="7">
    <source>
        <dbReference type="Proteomes" id="UP000191154"/>
    </source>
</evidence>
<dbReference type="InterPro" id="IPR036390">
    <property type="entry name" value="WH_DNA-bd_sf"/>
</dbReference>
<sequence length="226" mass="26067">MKDIIEQLLGNELFNGITKEEIEELMQTSKYCIKSYTKGEIIASEDDECNNLGLIIDGIIEIQRIYSSGKYIVLKRLSTSEVFGEVIVFSKKNTYPATVVAVTNCSIFFIKKEDIVTLCAKQEKLLNNFMSLLSNKILMLNRKIKSISLKSVKHKVINFILEQRKVQKSDTVKLKINKEQIASMLGIPRPSLSRELMNLRDMEYIEFDRNTIIILKVEELEEELFD</sequence>
<keyword evidence="1" id="KW-0805">Transcription regulation</keyword>
<dbReference type="Pfam" id="PF13545">
    <property type="entry name" value="HTH_Crp_2"/>
    <property type="match status" value="1"/>
</dbReference>
<dbReference type="Gene3D" id="2.60.120.10">
    <property type="entry name" value="Jelly Rolls"/>
    <property type="match status" value="1"/>
</dbReference>
<comment type="caution">
    <text evidence="6">The sequence shown here is derived from an EMBL/GenBank/DDBJ whole genome shotgun (WGS) entry which is preliminary data.</text>
</comment>
<dbReference type="SUPFAM" id="SSF46785">
    <property type="entry name" value="Winged helix' DNA-binding domain"/>
    <property type="match status" value="1"/>
</dbReference>
<dbReference type="PANTHER" id="PTHR24567">
    <property type="entry name" value="CRP FAMILY TRANSCRIPTIONAL REGULATORY PROTEIN"/>
    <property type="match status" value="1"/>
</dbReference>
<dbReference type="Proteomes" id="UP000191154">
    <property type="component" value="Unassembled WGS sequence"/>
</dbReference>
<evidence type="ECO:0000256" key="3">
    <source>
        <dbReference type="ARBA" id="ARBA00023163"/>
    </source>
</evidence>
<accession>A0A1S8MR59</accession>
<dbReference type="GO" id="GO:0003700">
    <property type="term" value="F:DNA-binding transcription factor activity"/>
    <property type="evidence" value="ECO:0007669"/>
    <property type="project" value="TreeGrafter"/>
</dbReference>
<evidence type="ECO:0000256" key="2">
    <source>
        <dbReference type="ARBA" id="ARBA00023125"/>
    </source>
</evidence>
<dbReference type="GO" id="GO:0003677">
    <property type="term" value="F:DNA binding"/>
    <property type="evidence" value="ECO:0007669"/>
    <property type="project" value="UniProtKB-KW"/>
</dbReference>
<dbReference type="EMBL" id="LZYZ01000009">
    <property type="protein sequence ID" value="OOM06648.1"/>
    <property type="molecule type" value="Genomic_DNA"/>
</dbReference>
<evidence type="ECO:0000256" key="1">
    <source>
        <dbReference type="ARBA" id="ARBA00023015"/>
    </source>
</evidence>
<dbReference type="STRING" id="169679.CSACC_10330"/>
<proteinExistence type="predicted"/>
<dbReference type="RefSeq" id="WP_077867075.1">
    <property type="nucleotide sequence ID" value="NZ_LZYZ01000009.1"/>
</dbReference>
<organism evidence="6 7">
    <name type="scientific">Clostridium saccharobutylicum</name>
    <dbReference type="NCBI Taxonomy" id="169679"/>
    <lineage>
        <taxon>Bacteria</taxon>
        <taxon>Bacillati</taxon>
        <taxon>Bacillota</taxon>
        <taxon>Clostridia</taxon>
        <taxon>Eubacteriales</taxon>
        <taxon>Clostridiaceae</taxon>
        <taxon>Clostridium</taxon>
    </lineage>
</organism>
<dbReference type="InterPro" id="IPR000595">
    <property type="entry name" value="cNMP-bd_dom"/>
</dbReference>
<dbReference type="InterPro" id="IPR018490">
    <property type="entry name" value="cNMP-bd_dom_sf"/>
</dbReference>
<feature type="domain" description="HTH crp-type" evidence="5">
    <location>
        <begin position="150"/>
        <end position="218"/>
    </location>
</feature>
<dbReference type="SMART" id="SM00419">
    <property type="entry name" value="HTH_CRP"/>
    <property type="match status" value="1"/>
</dbReference>
<name>A0A1S8MR59_CLOSA</name>
<evidence type="ECO:0000313" key="6">
    <source>
        <dbReference type="EMBL" id="OOM06648.1"/>
    </source>
</evidence>
<keyword evidence="2" id="KW-0238">DNA-binding</keyword>
<dbReference type="PROSITE" id="PS50042">
    <property type="entry name" value="CNMP_BINDING_3"/>
    <property type="match status" value="1"/>
</dbReference>
<dbReference type="AlphaFoldDB" id="A0A1S8MR59"/>
<evidence type="ECO:0000259" key="4">
    <source>
        <dbReference type="PROSITE" id="PS50042"/>
    </source>
</evidence>
<gene>
    <name evidence="6" type="primary">ntcA_2</name>
    <name evidence="6" type="ORF">CLOSAC_40760</name>
</gene>
<dbReference type="PANTHER" id="PTHR24567:SF58">
    <property type="entry name" value="CYCLIC AMP-BINDING REGULATORY PROTEIN"/>
    <property type="match status" value="1"/>
</dbReference>
<dbReference type="Pfam" id="PF00027">
    <property type="entry name" value="cNMP_binding"/>
    <property type="match status" value="1"/>
</dbReference>
<evidence type="ECO:0000259" key="5">
    <source>
        <dbReference type="PROSITE" id="PS51063"/>
    </source>
</evidence>
<dbReference type="CDD" id="cd00038">
    <property type="entry name" value="CAP_ED"/>
    <property type="match status" value="1"/>
</dbReference>
<dbReference type="GO" id="GO:0005829">
    <property type="term" value="C:cytosol"/>
    <property type="evidence" value="ECO:0007669"/>
    <property type="project" value="TreeGrafter"/>
</dbReference>
<dbReference type="InterPro" id="IPR012318">
    <property type="entry name" value="HTH_CRP"/>
</dbReference>
<dbReference type="InterPro" id="IPR014710">
    <property type="entry name" value="RmlC-like_jellyroll"/>
</dbReference>
<keyword evidence="3" id="KW-0804">Transcription</keyword>
<dbReference type="SMART" id="SM00100">
    <property type="entry name" value="cNMP"/>
    <property type="match status" value="1"/>
</dbReference>
<reference evidence="6 7" key="1">
    <citation type="submission" date="2016-05" db="EMBL/GenBank/DDBJ databases">
        <title>Microbial solvent formation.</title>
        <authorList>
            <person name="Poehlein A."/>
            <person name="Montoya Solano J.D."/>
            <person name="Flitsch S."/>
            <person name="Krabben P."/>
            <person name="Duerre P."/>
            <person name="Daniel R."/>
        </authorList>
    </citation>
    <scope>NUCLEOTIDE SEQUENCE [LARGE SCALE GENOMIC DNA]</scope>
    <source>
        <strain evidence="6 7">L1-8</strain>
    </source>
</reference>
<feature type="domain" description="Cyclic nucleotide-binding" evidence="4">
    <location>
        <begin position="13"/>
        <end position="118"/>
    </location>
</feature>